<reference evidence="3 4" key="1">
    <citation type="submission" date="2016-10" db="EMBL/GenBank/DDBJ databases">
        <title>Genome of airborne Acinetobacter sp. 5-2Ac02 in the hospital environment: Species near to Acinetobacter towneri.</title>
        <authorList>
            <person name="Barbosa B."/>
            <person name="Fernandez-Garcia L."/>
            <person name="Gato E."/>
            <person name="Leao R."/>
            <person name="Albano R."/>
            <person name="Fernandez B."/>
            <person name="Fernandez-Cuenca F."/>
            <person name="Marques E."/>
            <person name="Tomas M."/>
        </authorList>
    </citation>
    <scope>NUCLEOTIDE SEQUENCE [LARGE SCALE GENOMIC DNA]</scope>
    <source>
        <strain evidence="3 4">5-2Ac02</strain>
    </source>
</reference>
<evidence type="ECO:0000259" key="1">
    <source>
        <dbReference type="PROSITE" id="PS51192"/>
    </source>
</evidence>
<dbReference type="CDD" id="cd18799">
    <property type="entry name" value="SF2_C_EcoAI-like"/>
    <property type="match status" value="1"/>
</dbReference>
<dbReference type="RefSeq" id="WP_070155602.1">
    <property type="nucleotide sequence ID" value="NZ_MKQS01000034.1"/>
</dbReference>
<evidence type="ECO:0000259" key="2">
    <source>
        <dbReference type="PROSITE" id="PS51194"/>
    </source>
</evidence>
<dbReference type="InterPro" id="IPR006935">
    <property type="entry name" value="Helicase/UvrB_N"/>
</dbReference>
<dbReference type="CDD" id="cd18032">
    <property type="entry name" value="DEXHc_RE_I_III_res"/>
    <property type="match status" value="1"/>
</dbReference>
<dbReference type="InterPro" id="IPR027417">
    <property type="entry name" value="P-loop_NTPase"/>
</dbReference>
<feature type="domain" description="Helicase ATP-binding" evidence="1">
    <location>
        <begin position="87"/>
        <end position="239"/>
    </location>
</feature>
<dbReference type="Pfam" id="PF00271">
    <property type="entry name" value="Helicase_C"/>
    <property type="match status" value="1"/>
</dbReference>
<dbReference type="GO" id="GO:0016787">
    <property type="term" value="F:hydrolase activity"/>
    <property type="evidence" value="ECO:0007669"/>
    <property type="project" value="InterPro"/>
</dbReference>
<evidence type="ECO:0000313" key="3">
    <source>
        <dbReference type="EMBL" id="OFE42589.1"/>
    </source>
</evidence>
<dbReference type="PROSITE" id="PS51194">
    <property type="entry name" value="HELICASE_CTER"/>
    <property type="match status" value="1"/>
</dbReference>
<sequence length="844" mass="97190">MGNCQIRFELVHFKRPVIFYSNGYETYIWDDARYSSYRQIYGFYSFKSLENLRFKHQYANKELERNNPDLSIVERPYQIEAIKTLSRKFQDQGRKALIIQATGTGKTRVAIALSELLIREHWAQRILFLCDRRELRKQADDAFKDFLRSEPRCVIGATNKVPTDSRIYIATYPGMMNRFAQFDVGFFDLIIADESHRSIYNRYKDLFDYFDALQVGLTATPVKFISRNTFKMFDCTDTQPTFEFGLDKAIENEPPYLVPFKVKDVTTEFLRDGIHYNQLSEEQQKQLEADLGEEIAKQTTIKGSQIGKKIFSESTDTHILENLMENGIKDATGSLIGKTIIFAQRQDHAEHLEQLFCKLYPQYGARVCKVIHNKIHKVDNLITEFKEPNNDFRIAISVDMLDTGIDVPEVVNLVFAKPVMSWVKFWQMIGRGTRLCPNLFGLGKDKKEFLIFDHYGNFKYFEEEYEEPEDVKSVSLLQSTFLARLDFAKAALVHSDIDGFDIATKLLAADINDLPNDSISVKKHLRIVHQLQQTQLIIEFSAATQHILLDKIAPLMDARVLKEKEAIAFDKLIALTQESLIRKSSAYDTYKAQILTEVSSLAVNIQAVRQKAELIKAVQTQAYWSDMTVSTLEQLRLELRLLMQFKQANTTGGVWDTPTTTTQDGEVQIIEKEISLSNNEAMLYRKKLKEILDQMIDSNTVLQKIRQQQPVEEGELQMLTSTVLSEHPNIEIDVLNKFYGRTAAELHLTIQDIVGLDPKAVEQHFREFLYNHPQLTARQVQFLNLLQAYISQNGGIIIDKLYEAPFTGVHPESLDGLFTPDDVTDLIHVMKPFVKKQPPEQRIA</sequence>
<feature type="domain" description="Helicase C-terminal" evidence="2">
    <location>
        <begin position="327"/>
        <end position="493"/>
    </location>
</feature>
<dbReference type="InterPro" id="IPR050742">
    <property type="entry name" value="Helicase_Restrict-Modif_Enz"/>
</dbReference>
<dbReference type="SMART" id="SM00487">
    <property type="entry name" value="DEXDc"/>
    <property type="match status" value="1"/>
</dbReference>
<dbReference type="InterPro" id="IPR014001">
    <property type="entry name" value="Helicase_ATP-bd"/>
</dbReference>
<evidence type="ECO:0008006" key="5">
    <source>
        <dbReference type="Google" id="ProtNLM"/>
    </source>
</evidence>
<dbReference type="REBASE" id="173389">
    <property type="entry name" value="Ato52ORF13575P"/>
</dbReference>
<dbReference type="InterPro" id="IPR013670">
    <property type="entry name" value="EcoEI_R_C_dom"/>
</dbReference>
<dbReference type="PANTHER" id="PTHR47396:SF1">
    <property type="entry name" value="ATP-DEPENDENT HELICASE IRC3-RELATED"/>
    <property type="match status" value="1"/>
</dbReference>
<accession>A0A1E8DZ35</accession>
<dbReference type="Gene3D" id="3.40.50.300">
    <property type="entry name" value="P-loop containing nucleotide triphosphate hydrolases"/>
    <property type="match status" value="2"/>
</dbReference>
<dbReference type="PROSITE" id="PS51192">
    <property type="entry name" value="HELICASE_ATP_BIND_1"/>
    <property type="match status" value="1"/>
</dbReference>
<dbReference type="GO" id="GO:0003677">
    <property type="term" value="F:DNA binding"/>
    <property type="evidence" value="ECO:0007669"/>
    <property type="project" value="InterPro"/>
</dbReference>
<organism evidence="3 4">
    <name type="scientific">Acinetobacter towneri</name>
    <dbReference type="NCBI Taxonomy" id="202956"/>
    <lineage>
        <taxon>Bacteria</taxon>
        <taxon>Pseudomonadati</taxon>
        <taxon>Pseudomonadota</taxon>
        <taxon>Gammaproteobacteria</taxon>
        <taxon>Moraxellales</taxon>
        <taxon>Moraxellaceae</taxon>
        <taxon>Acinetobacter</taxon>
    </lineage>
</organism>
<dbReference type="InterPro" id="IPR001650">
    <property type="entry name" value="Helicase_C-like"/>
</dbReference>
<dbReference type="Pfam" id="PF08463">
    <property type="entry name" value="EcoEI_R_C"/>
    <property type="match status" value="1"/>
</dbReference>
<protein>
    <recommendedName>
        <fullName evidence="5">DEAD/DEAH box helicase</fullName>
    </recommendedName>
</protein>
<dbReference type="Pfam" id="PF04851">
    <property type="entry name" value="ResIII"/>
    <property type="match status" value="1"/>
</dbReference>
<dbReference type="EMBL" id="MKQS01000034">
    <property type="protein sequence ID" value="OFE42589.1"/>
    <property type="molecule type" value="Genomic_DNA"/>
</dbReference>
<dbReference type="Proteomes" id="UP000186931">
    <property type="component" value="Unassembled WGS sequence"/>
</dbReference>
<dbReference type="STRING" id="202956.BJN41_13580"/>
<dbReference type="GO" id="GO:0005524">
    <property type="term" value="F:ATP binding"/>
    <property type="evidence" value="ECO:0007669"/>
    <property type="project" value="InterPro"/>
</dbReference>
<dbReference type="SUPFAM" id="SSF52540">
    <property type="entry name" value="P-loop containing nucleoside triphosphate hydrolases"/>
    <property type="match status" value="2"/>
</dbReference>
<dbReference type="PANTHER" id="PTHR47396">
    <property type="entry name" value="TYPE I RESTRICTION ENZYME ECOKI R PROTEIN"/>
    <property type="match status" value="1"/>
</dbReference>
<evidence type="ECO:0000313" key="4">
    <source>
        <dbReference type="Proteomes" id="UP000186931"/>
    </source>
</evidence>
<gene>
    <name evidence="3" type="ORF">BJN41_13580</name>
</gene>
<dbReference type="GO" id="GO:0005829">
    <property type="term" value="C:cytosol"/>
    <property type="evidence" value="ECO:0007669"/>
    <property type="project" value="TreeGrafter"/>
</dbReference>
<comment type="caution">
    <text evidence="3">The sequence shown here is derived from an EMBL/GenBank/DDBJ whole genome shotgun (WGS) entry which is preliminary data.</text>
</comment>
<dbReference type="GO" id="GO:0006304">
    <property type="term" value="P:DNA modification"/>
    <property type="evidence" value="ECO:0007669"/>
    <property type="project" value="InterPro"/>
</dbReference>
<dbReference type="AlphaFoldDB" id="A0A1E8DZ35"/>
<name>A0A1E8DZ35_9GAMM</name>
<proteinExistence type="predicted"/>